<evidence type="ECO:0000313" key="2">
    <source>
        <dbReference type="Proteomes" id="UP000590740"/>
    </source>
</evidence>
<name>A0A7W7Y923_9BACT</name>
<evidence type="ECO:0000313" key="1">
    <source>
        <dbReference type="EMBL" id="MBB5031764.1"/>
    </source>
</evidence>
<dbReference type="AlphaFoldDB" id="A0A7W7Y923"/>
<keyword evidence="2" id="KW-1185">Reference proteome</keyword>
<dbReference type="Proteomes" id="UP000590740">
    <property type="component" value="Unassembled WGS sequence"/>
</dbReference>
<reference evidence="1 2" key="1">
    <citation type="submission" date="2020-08" db="EMBL/GenBank/DDBJ databases">
        <title>Genomic Encyclopedia of Type Strains, Phase IV (KMG-IV): sequencing the most valuable type-strain genomes for metagenomic binning, comparative biology and taxonomic classification.</title>
        <authorList>
            <person name="Goeker M."/>
        </authorList>
    </citation>
    <scope>NUCLEOTIDE SEQUENCE [LARGE SCALE GENOMIC DNA]</scope>
    <source>
        <strain evidence="1 2">DSM 12252</strain>
    </source>
</reference>
<protein>
    <submittedName>
        <fullName evidence="1">Uncharacterized protein</fullName>
    </submittedName>
</protein>
<accession>A0A7W7Y923</accession>
<sequence>MWTPAKIETRKVKLDLSASGQLGCKVRQVLCDDVIICNATDHIEWTDHSLLEVELCEVCLFKGCSMGGCVALRRAADRVLFIPAFEAMLKGDEVVREYAPPGWMMKHGPLSLSQADWGVIELASSGAPSYGSLTQISTSEMLRLFHFLAPRDFLRDYLSPAFARWDLILATSGRDSVADIAYLKRLFSEPAVFTGHSFCTPDPGSSTVSVFLDFLSIHEWRVFSAEDKPAVRLSEDLYFRPWP</sequence>
<organism evidence="1 2">
    <name type="scientific">Prosthecobacter vanneervenii</name>
    <dbReference type="NCBI Taxonomy" id="48466"/>
    <lineage>
        <taxon>Bacteria</taxon>
        <taxon>Pseudomonadati</taxon>
        <taxon>Verrucomicrobiota</taxon>
        <taxon>Verrucomicrobiia</taxon>
        <taxon>Verrucomicrobiales</taxon>
        <taxon>Verrucomicrobiaceae</taxon>
        <taxon>Prosthecobacter</taxon>
    </lineage>
</organism>
<gene>
    <name evidence="1" type="ORF">HNQ65_001332</name>
</gene>
<proteinExistence type="predicted"/>
<comment type="caution">
    <text evidence="1">The sequence shown here is derived from an EMBL/GenBank/DDBJ whole genome shotgun (WGS) entry which is preliminary data.</text>
</comment>
<dbReference type="EMBL" id="JACHIG010000002">
    <property type="protein sequence ID" value="MBB5031764.1"/>
    <property type="molecule type" value="Genomic_DNA"/>
</dbReference>
<dbReference type="RefSeq" id="WP_184338695.1">
    <property type="nucleotide sequence ID" value="NZ_JACHIG010000002.1"/>
</dbReference>